<dbReference type="OrthoDB" id="6020914at2759"/>
<feature type="compositionally biased region" description="Low complexity" evidence="1">
    <location>
        <begin position="516"/>
        <end position="532"/>
    </location>
</feature>
<dbReference type="GO" id="GO:0007265">
    <property type="term" value="P:Ras protein signal transduction"/>
    <property type="evidence" value="ECO:0007669"/>
    <property type="project" value="TreeGrafter"/>
</dbReference>
<evidence type="ECO:0000256" key="1">
    <source>
        <dbReference type="SAM" id="MobiDB-lite"/>
    </source>
</evidence>
<evidence type="ECO:0000313" key="5">
    <source>
        <dbReference type="Proteomes" id="UP000594262"/>
    </source>
</evidence>
<accession>A0A7M5WRZ0</accession>
<evidence type="ECO:0008006" key="6">
    <source>
        <dbReference type="Google" id="ProtNLM"/>
    </source>
</evidence>
<organism evidence="4 5">
    <name type="scientific">Clytia hemisphaerica</name>
    <dbReference type="NCBI Taxonomy" id="252671"/>
    <lineage>
        <taxon>Eukaryota</taxon>
        <taxon>Metazoa</taxon>
        <taxon>Cnidaria</taxon>
        <taxon>Hydrozoa</taxon>
        <taxon>Hydroidolina</taxon>
        <taxon>Leptothecata</taxon>
        <taxon>Obeliida</taxon>
        <taxon>Clytiidae</taxon>
        <taxon>Clytia</taxon>
    </lineage>
</organism>
<dbReference type="Gene3D" id="2.30.29.30">
    <property type="entry name" value="Pleckstrin-homology domain (PH domain)/Phosphotyrosine-binding domain (PTB)"/>
    <property type="match status" value="2"/>
</dbReference>
<dbReference type="PROSITE" id="PS50003">
    <property type="entry name" value="PH_DOMAIN"/>
    <property type="match status" value="1"/>
</dbReference>
<reference evidence="4" key="1">
    <citation type="submission" date="2021-01" db="UniProtKB">
        <authorList>
            <consortium name="EnsemblMetazoa"/>
        </authorList>
    </citation>
    <scope>IDENTIFICATION</scope>
</reference>
<feature type="region of interest" description="Disordered" evidence="1">
    <location>
        <begin position="745"/>
        <end position="775"/>
    </location>
</feature>
<dbReference type="Pfam" id="PF02174">
    <property type="entry name" value="IRS"/>
    <property type="match status" value="1"/>
</dbReference>
<proteinExistence type="predicted"/>
<feature type="compositionally biased region" description="Low complexity" evidence="1">
    <location>
        <begin position="540"/>
        <end position="577"/>
    </location>
</feature>
<dbReference type="SUPFAM" id="SSF50729">
    <property type="entry name" value="PH domain-like"/>
    <property type="match status" value="2"/>
</dbReference>
<dbReference type="SMART" id="SM00310">
    <property type="entry name" value="PTBI"/>
    <property type="match status" value="1"/>
</dbReference>
<feature type="region of interest" description="Disordered" evidence="1">
    <location>
        <begin position="498"/>
        <end position="605"/>
    </location>
</feature>
<dbReference type="InterPro" id="IPR050996">
    <property type="entry name" value="Docking_Protein_DOK"/>
</dbReference>
<feature type="domain" description="PH" evidence="2">
    <location>
        <begin position="6"/>
        <end position="115"/>
    </location>
</feature>
<evidence type="ECO:0000313" key="4">
    <source>
        <dbReference type="EnsemblMetazoa" id="CLYHEMP008051.1"/>
    </source>
</evidence>
<dbReference type="GeneID" id="136804682"/>
<keyword evidence="5" id="KW-1185">Reference proteome</keyword>
<dbReference type="InterPro" id="IPR011993">
    <property type="entry name" value="PH-like_dom_sf"/>
</dbReference>
<feature type="domain" description="IRS-type PTB" evidence="3">
    <location>
        <begin position="235"/>
        <end position="339"/>
    </location>
</feature>
<evidence type="ECO:0000259" key="3">
    <source>
        <dbReference type="PROSITE" id="PS51064"/>
    </source>
</evidence>
<dbReference type="PROSITE" id="PS51064">
    <property type="entry name" value="IRS_PTB"/>
    <property type="match status" value="1"/>
</dbReference>
<evidence type="ECO:0000259" key="2">
    <source>
        <dbReference type="PROSITE" id="PS50003"/>
    </source>
</evidence>
<dbReference type="GO" id="GO:0043410">
    <property type="term" value="P:positive regulation of MAPK cascade"/>
    <property type="evidence" value="ECO:0007669"/>
    <property type="project" value="TreeGrafter"/>
</dbReference>
<dbReference type="Pfam" id="PF00169">
    <property type="entry name" value="PH"/>
    <property type="match status" value="1"/>
</dbReference>
<dbReference type="SMART" id="SM01244">
    <property type="entry name" value="IRS"/>
    <property type="match status" value="1"/>
</dbReference>
<dbReference type="PANTHER" id="PTHR21258:SF62">
    <property type="entry name" value="INSULIN RECEPTOR SUBSTRATE 1"/>
    <property type="match status" value="1"/>
</dbReference>
<dbReference type="InterPro" id="IPR002404">
    <property type="entry name" value="IRS_PTB"/>
</dbReference>
<dbReference type="EnsemblMetazoa" id="CLYHEMT008051.1">
    <property type="protein sequence ID" value="CLYHEMP008051.1"/>
    <property type="gene ID" value="CLYHEMG008051"/>
</dbReference>
<dbReference type="Proteomes" id="UP000594262">
    <property type="component" value="Unplaced"/>
</dbReference>
<protein>
    <recommendedName>
        <fullName evidence="6">Insulin receptor substrate 1</fullName>
    </recommendedName>
</protein>
<dbReference type="PANTHER" id="PTHR21258">
    <property type="entry name" value="DOCKING PROTEIN RELATED"/>
    <property type="match status" value="1"/>
</dbReference>
<dbReference type="GO" id="GO:0007169">
    <property type="term" value="P:cell surface receptor protein tyrosine kinase signaling pathway"/>
    <property type="evidence" value="ECO:0007669"/>
    <property type="project" value="TreeGrafter"/>
</dbReference>
<feature type="compositionally biased region" description="Basic and acidic residues" evidence="1">
    <location>
        <begin position="763"/>
        <end position="775"/>
    </location>
</feature>
<dbReference type="InterPro" id="IPR001849">
    <property type="entry name" value="PH_domain"/>
</dbReference>
<name>A0A7M5WRZ0_9CNID</name>
<dbReference type="GO" id="GO:0005737">
    <property type="term" value="C:cytoplasm"/>
    <property type="evidence" value="ECO:0007669"/>
    <property type="project" value="TreeGrafter"/>
</dbReference>
<dbReference type="RefSeq" id="XP_066917390.1">
    <property type="nucleotide sequence ID" value="XM_067061289.1"/>
</dbReference>
<dbReference type="AlphaFoldDB" id="A0A7M5WRZ0"/>
<dbReference type="SMART" id="SM00233">
    <property type="entry name" value="PH"/>
    <property type="match status" value="1"/>
</dbReference>
<sequence>MSNKKQHIKQGYLLKCPQKALNPFKHKWQSRWFILHGNSEQGRVRLEYYDNEKCHQQEKGKRVIPLSHCVSIKPVWNKDNHHVIEIVIQDKTFHLAAGNKDEEKAWFKDLCKAVFGNANRNSIVQVLDKPSEFDFGYHSLDRTSLDGNTDSPRTLHTVEESLNESRDDCSRDDTQSLERVTGAMNDSTSVDGSHGSSEYLMKHANSSSVASELSSLVSFESGFDDGSSVASTVTEASSFPVTVRATIASQRSGMSGTYLLQVNPLNIVLIDVPTQKPVCEWPIQYLRRYGRGRTKFSFEASDKCKFGKGVYTFNTLEGDSIFHLVDMHARGISMRNQMLRKRTSMPEGFKPLGNTSKRLHHSEGKLVDKFSSDIPPIPNSARLADSVTDMNEILLIGPGDSVSQIGTLRSQRSDIEKLRIDIEGDHSRLDSRGPSIGSGISLEIAQNISQSGEELKCIDENKANTSSAFESTFTEDPRTLNTKPVSPIQEETIAQTLENESLAKPKVKSIIDQNGPNRTSTPDDSTSNTSIIKKPKISIKRSSSLKLPSALKRSNSSGKDNSVKKSSSVKRSSSFRSRFFKSKSSSDDEKKSEKKMKPKSKSAQDLSLEPIVTVVPTPTTTIEALDQQIAQEQKAKEILAKAIEDDMNRNSENEILDPDMKREKKRRRFPIRHKSNEMVENATPEKSRLNRLSNSFAGYDYKGHVVLQKRNSGEKEIDDEEYQNLQKRTQSVMKKVELYESLKRQAEDNRNNTSYTLWRKRQSLKETPKSKDITE</sequence>